<sequence>MASSSPASRRRFCRWRSVISCSERQTILSRKSGSWRAFKWTAYGVSGLVLAVVLGMVVPRPLLPKTATAAAVEPAVAGERVLILASPIHTDIAIPLNDETRTRFAFAGEAGVPLDHPEARWLIFGWGGRSFYLETPTWSELKPMPVLRALALDRSVMHVDIAGAIVEPQPSVTSVDLKRAEFEKLMTFISGSFARNGGAVFPIEGFSYGYADRFFEAEGSFNALFGCNTWTARALREAGLQTGFWNPLPSTLGLSLRLHN</sequence>
<evidence type="ECO:0000313" key="3">
    <source>
        <dbReference type="Proteomes" id="UP000744980"/>
    </source>
</evidence>
<keyword evidence="3" id="KW-1185">Reference proteome</keyword>
<accession>A0AAW4FKD8</accession>
<dbReference type="Pfam" id="PF09601">
    <property type="entry name" value="DUF2459"/>
    <property type="match status" value="1"/>
</dbReference>
<reference evidence="2 3" key="1">
    <citation type="submission" date="2020-01" db="EMBL/GenBank/DDBJ databases">
        <title>Draft genome assembly of Ensifer adhaerens T173.</title>
        <authorList>
            <person name="Craig J.E."/>
            <person name="Stinchcombe J.R."/>
        </authorList>
    </citation>
    <scope>NUCLEOTIDE SEQUENCE [LARGE SCALE GENOMIC DNA]</scope>
    <source>
        <strain evidence="2 3">T173</strain>
    </source>
</reference>
<gene>
    <name evidence="2" type="ORF">GFB56_11850</name>
</gene>
<keyword evidence="1" id="KW-0812">Transmembrane</keyword>
<dbReference type="AlphaFoldDB" id="A0AAW4FKD8"/>
<dbReference type="EMBL" id="WXFA01000006">
    <property type="protein sequence ID" value="MBM3091509.1"/>
    <property type="molecule type" value="Genomic_DNA"/>
</dbReference>
<evidence type="ECO:0000313" key="2">
    <source>
        <dbReference type="EMBL" id="MBM3091509.1"/>
    </source>
</evidence>
<dbReference type="InterPro" id="IPR011727">
    <property type="entry name" value="CHP02117"/>
</dbReference>
<comment type="caution">
    <text evidence="2">The sequence shown here is derived from an EMBL/GenBank/DDBJ whole genome shotgun (WGS) entry which is preliminary data.</text>
</comment>
<keyword evidence="1" id="KW-0472">Membrane</keyword>
<dbReference type="Proteomes" id="UP000744980">
    <property type="component" value="Unassembled WGS sequence"/>
</dbReference>
<evidence type="ECO:0000256" key="1">
    <source>
        <dbReference type="SAM" id="Phobius"/>
    </source>
</evidence>
<organism evidence="2 3">
    <name type="scientific">Ensifer canadensis</name>
    <dbReference type="NCBI Taxonomy" id="555315"/>
    <lineage>
        <taxon>Bacteria</taxon>
        <taxon>Pseudomonadati</taxon>
        <taxon>Pseudomonadota</taxon>
        <taxon>Alphaproteobacteria</taxon>
        <taxon>Hyphomicrobiales</taxon>
        <taxon>Rhizobiaceae</taxon>
        <taxon>Sinorhizobium/Ensifer group</taxon>
        <taxon>Ensifer</taxon>
    </lineage>
</organism>
<proteinExistence type="predicted"/>
<feature type="transmembrane region" description="Helical" evidence="1">
    <location>
        <begin position="40"/>
        <end position="58"/>
    </location>
</feature>
<protein>
    <submittedName>
        <fullName evidence="2">TIGR02117 family protein</fullName>
    </submittedName>
</protein>
<dbReference type="NCBIfam" id="TIGR02117">
    <property type="entry name" value="chp_urease_rgn"/>
    <property type="match status" value="1"/>
</dbReference>
<keyword evidence="1" id="KW-1133">Transmembrane helix</keyword>
<name>A0AAW4FKD8_9HYPH</name>